<comment type="function">
    <text evidence="4">Metallothioneins have a high content of cysteine residues that bind various heavy metals.</text>
</comment>
<dbReference type="Pfam" id="PF01439">
    <property type="entry name" value="Metallothio_2"/>
    <property type="match status" value="1"/>
</dbReference>
<dbReference type="PANTHER" id="PTHR33543">
    <property type="entry name" value="METALLOTHIONEIN-LIKE PROTEIN 2A"/>
    <property type="match status" value="1"/>
</dbReference>
<evidence type="ECO:0000256" key="1">
    <source>
        <dbReference type="ARBA" id="ARBA00005802"/>
    </source>
</evidence>
<proteinExistence type="inferred from homology"/>
<evidence type="ECO:0000256" key="4">
    <source>
        <dbReference type="RuleBase" id="RU369052"/>
    </source>
</evidence>
<dbReference type="Proteomes" id="UP001222027">
    <property type="component" value="Unassembled WGS sequence"/>
</dbReference>
<dbReference type="EMBL" id="JAQQAF010000003">
    <property type="protein sequence ID" value="KAJ8498229.1"/>
    <property type="molecule type" value="Genomic_DNA"/>
</dbReference>
<dbReference type="AlphaFoldDB" id="A0AAV8R975"/>
<protein>
    <recommendedName>
        <fullName evidence="4">Metallothionein-like protein</fullName>
    </recommendedName>
</protein>
<keyword evidence="6" id="KW-1185">Reference proteome</keyword>
<evidence type="ECO:0000313" key="6">
    <source>
        <dbReference type="Proteomes" id="UP001222027"/>
    </source>
</evidence>
<organism evidence="5 6">
    <name type="scientific">Ensete ventricosum</name>
    <name type="common">Abyssinian banana</name>
    <name type="synonym">Musa ensete</name>
    <dbReference type="NCBI Taxonomy" id="4639"/>
    <lineage>
        <taxon>Eukaryota</taxon>
        <taxon>Viridiplantae</taxon>
        <taxon>Streptophyta</taxon>
        <taxon>Embryophyta</taxon>
        <taxon>Tracheophyta</taxon>
        <taxon>Spermatophyta</taxon>
        <taxon>Magnoliopsida</taxon>
        <taxon>Liliopsida</taxon>
        <taxon>Zingiberales</taxon>
        <taxon>Musaceae</taxon>
        <taxon>Ensete</taxon>
    </lineage>
</organism>
<keyword evidence="2 4" id="KW-0479">Metal-binding</keyword>
<name>A0AAV8R975_ENSVE</name>
<evidence type="ECO:0000256" key="3">
    <source>
        <dbReference type="ARBA" id="ARBA00022851"/>
    </source>
</evidence>
<dbReference type="PANTHER" id="PTHR33543:SF33">
    <property type="entry name" value="METALLOTHIONEIN-LIKE PROTEIN 2B"/>
    <property type="match status" value="1"/>
</dbReference>
<accession>A0AAV8R975</accession>
<keyword evidence="3 4" id="KW-0480">Metal-thiolate cluster</keyword>
<dbReference type="GO" id="GO:0046872">
    <property type="term" value="F:metal ion binding"/>
    <property type="evidence" value="ECO:0007669"/>
    <property type="project" value="UniProtKB-UniRule"/>
</dbReference>
<evidence type="ECO:0000256" key="2">
    <source>
        <dbReference type="ARBA" id="ARBA00022723"/>
    </source>
</evidence>
<evidence type="ECO:0000313" key="5">
    <source>
        <dbReference type="EMBL" id="KAJ8498229.1"/>
    </source>
</evidence>
<gene>
    <name evidence="5" type="ORF">OPV22_008781</name>
</gene>
<dbReference type="InterPro" id="IPR000347">
    <property type="entry name" value="Metalthion_15p"/>
</dbReference>
<reference evidence="5 6" key="1">
    <citation type="submission" date="2022-12" db="EMBL/GenBank/DDBJ databases">
        <title>Chromosome-scale assembly of the Ensete ventricosum genome.</title>
        <authorList>
            <person name="Dussert Y."/>
            <person name="Stocks J."/>
            <person name="Wendawek A."/>
            <person name="Woldeyes F."/>
            <person name="Nichols R.A."/>
            <person name="Borrell J.S."/>
        </authorList>
    </citation>
    <scope>NUCLEOTIDE SEQUENCE [LARGE SCALE GENOMIC DNA]</scope>
    <source>
        <strain evidence="6">cv. Maze</strain>
        <tissue evidence="5">Seeds</tissue>
    </source>
</reference>
<comment type="caution">
    <text evidence="5">The sequence shown here is derived from an EMBL/GenBank/DDBJ whole genome shotgun (WGS) entry which is preliminary data.</text>
</comment>
<comment type="similarity">
    <text evidence="1 4">Belongs to the metallothionein superfamily. Type 15 family.</text>
</comment>
<sequence>MSCGGNCGSNCNCGGGCKMYVDLEEKKTTMETMILGVAPEKSHFEMATGSIENEGCKCGSGCSCDPCNC</sequence>